<proteinExistence type="predicted"/>
<comment type="caution">
    <text evidence="2">The sequence shown here is derived from an EMBL/GenBank/DDBJ whole genome shotgun (WGS) entry which is preliminary data.</text>
</comment>
<dbReference type="Proteomes" id="UP001250656">
    <property type="component" value="Unassembled WGS sequence"/>
</dbReference>
<dbReference type="PANTHER" id="PTHR41878:SF1">
    <property type="entry name" value="TNPR PROTEIN"/>
    <property type="match status" value="1"/>
</dbReference>
<dbReference type="Pfam" id="PF07929">
    <property type="entry name" value="PRiA4_ORF3"/>
    <property type="match status" value="1"/>
</dbReference>
<gene>
    <name evidence="2" type="ORF">RQM65_11365</name>
</gene>
<evidence type="ECO:0000259" key="1">
    <source>
        <dbReference type="Pfam" id="PF07929"/>
    </source>
</evidence>
<dbReference type="InterPro" id="IPR012912">
    <property type="entry name" value="Plasmid_pRiA4b_Orf3-like"/>
</dbReference>
<dbReference type="Gene3D" id="3.10.290.30">
    <property type="entry name" value="MM3350-like"/>
    <property type="match status" value="1"/>
</dbReference>
<dbReference type="EMBL" id="JAVTTP010000001">
    <property type="protein sequence ID" value="MDT7829266.1"/>
    <property type="molecule type" value="Genomic_DNA"/>
</dbReference>
<organism evidence="2 3">
    <name type="scientific">Pricia mediterranea</name>
    <dbReference type="NCBI Taxonomy" id="3076079"/>
    <lineage>
        <taxon>Bacteria</taxon>
        <taxon>Pseudomonadati</taxon>
        <taxon>Bacteroidota</taxon>
        <taxon>Flavobacteriia</taxon>
        <taxon>Flavobacteriales</taxon>
        <taxon>Flavobacteriaceae</taxon>
        <taxon>Pricia</taxon>
    </lineage>
</organism>
<evidence type="ECO:0000313" key="2">
    <source>
        <dbReference type="EMBL" id="MDT7829266.1"/>
    </source>
</evidence>
<feature type="domain" description="Plasmid pRiA4b Orf3-like" evidence="1">
    <location>
        <begin position="2"/>
        <end position="191"/>
    </location>
</feature>
<dbReference type="PANTHER" id="PTHR41878">
    <property type="entry name" value="LEXA REPRESSOR-RELATED"/>
    <property type="match status" value="1"/>
</dbReference>
<protein>
    <submittedName>
        <fullName evidence="2">Plasmid pRiA4b ORF-3 family protein</fullName>
    </submittedName>
</protein>
<sequence length="201" mass="23870">MAYVFKIKLKGSSQPPIWRKIKIHESATFLELHWVIQKTFGWHNSHLHQFSPGGWTGTPILQEDLGIEYFDQEPFSDSETWPHGEYYHCAKIKLNQYFHSPKQMITYIYDFGDDWEHTIELIEITDDKILRPVCLTGKGRTPMEDCGGMWGYYEMVKAINNPKHPEHGEFMEWVDFEKGQKWDVNAFNLEEVQERLRAMRK</sequence>
<dbReference type="RefSeq" id="WP_314015088.1">
    <property type="nucleotide sequence ID" value="NZ_JAVTTP010000001.1"/>
</dbReference>
<keyword evidence="3" id="KW-1185">Reference proteome</keyword>
<accession>A0ABU3L692</accession>
<reference evidence="2 3" key="1">
    <citation type="submission" date="2023-09" db="EMBL/GenBank/DDBJ databases">
        <title>Novel taxa isolated from Blanes Bay.</title>
        <authorList>
            <person name="Rey-Velasco X."/>
            <person name="Lucena T."/>
        </authorList>
    </citation>
    <scope>NUCLEOTIDE SEQUENCE [LARGE SCALE GENOMIC DNA]</scope>
    <source>
        <strain evidence="2 3">S334</strain>
    </source>
</reference>
<evidence type="ECO:0000313" key="3">
    <source>
        <dbReference type="Proteomes" id="UP001250656"/>
    </source>
</evidence>
<name>A0ABU3L692_9FLAO</name>
<dbReference type="SUPFAM" id="SSF159941">
    <property type="entry name" value="MM3350-like"/>
    <property type="match status" value="1"/>
</dbReference>
<dbReference type="InterPro" id="IPR024047">
    <property type="entry name" value="MM3350-like_sf"/>
</dbReference>